<evidence type="ECO:0000313" key="6">
    <source>
        <dbReference type="EMBL" id="QIA69266.1"/>
    </source>
</evidence>
<dbReference type="GeneID" id="54239881"/>
<dbReference type="InterPro" id="IPR012327">
    <property type="entry name" value="MeTrfase_D12"/>
</dbReference>
<reference evidence="6 7" key="1">
    <citation type="submission" date="2019-11" db="EMBL/GenBank/DDBJ databases">
        <title>Whole genome sequencing and comparative genomics analyses of five strains of Spiroplasma citri.</title>
        <authorList>
            <person name="Yokomi R."/>
            <person name="Chen J."/>
            <person name="Rattner R."/>
            <person name="Vidalakis G."/>
        </authorList>
    </citation>
    <scope>NUCLEOTIDE SEQUENCE [LARGE SCALE GENOMIC DNA]</scope>
    <source>
        <strain evidence="6 7">BR12</strain>
    </source>
</reference>
<keyword evidence="3" id="KW-0808">Transferase</keyword>
<dbReference type="GO" id="GO:0009307">
    <property type="term" value="P:DNA restriction-modification system"/>
    <property type="evidence" value="ECO:0007669"/>
    <property type="project" value="InterPro"/>
</dbReference>
<evidence type="ECO:0000256" key="4">
    <source>
        <dbReference type="ARBA" id="ARBA00022691"/>
    </source>
</evidence>
<keyword evidence="4" id="KW-0949">S-adenosyl-L-methionine</keyword>
<dbReference type="AlphaFoldDB" id="A0AAJ4JZ09"/>
<dbReference type="Gene3D" id="3.40.50.150">
    <property type="entry name" value="Vaccinia Virus protein VP39"/>
    <property type="match status" value="1"/>
</dbReference>
<comment type="catalytic activity">
    <reaction evidence="5">
        <text>a 2'-deoxyadenosine in DNA + S-adenosyl-L-methionine = an N(6)-methyl-2'-deoxyadenosine in DNA + S-adenosyl-L-homocysteine + H(+)</text>
        <dbReference type="Rhea" id="RHEA:15197"/>
        <dbReference type="Rhea" id="RHEA-COMP:12418"/>
        <dbReference type="Rhea" id="RHEA-COMP:12419"/>
        <dbReference type="ChEBI" id="CHEBI:15378"/>
        <dbReference type="ChEBI" id="CHEBI:57856"/>
        <dbReference type="ChEBI" id="CHEBI:59789"/>
        <dbReference type="ChEBI" id="CHEBI:90615"/>
        <dbReference type="ChEBI" id="CHEBI:90616"/>
        <dbReference type="EC" id="2.1.1.72"/>
    </reaction>
</comment>
<evidence type="ECO:0000313" key="7">
    <source>
        <dbReference type="Proteomes" id="UP000464735"/>
    </source>
</evidence>
<dbReference type="PROSITE" id="PS00092">
    <property type="entry name" value="N6_MTASE"/>
    <property type="match status" value="1"/>
</dbReference>
<gene>
    <name evidence="6" type="ORF">GL298_07025</name>
</gene>
<dbReference type="GO" id="GO:0003676">
    <property type="term" value="F:nucleic acid binding"/>
    <property type="evidence" value="ECO:0007669"/>
    <property type="project" value="InterPro"/>
</dbReference>
<dbReference type="Proteomes" id="UP000464735">
    <property type="component" value="Chromosome"/>
</dbReference>
<name>A0AAJ4JZ09_SPICI</name>
<dbReference type="EMBL" id="CP046368">
    <property type="protein sequence ID" value="QIA69266.1"/>
    <property type="molecule type" value="Genomic_DNA"/>
</dbReference>
<proteinExistence type="predicted"/>
<dbReference type="EC" id="2.1.1.72" evidence="1"/>
<dbReference type="GO" id="GO:0032259">
    <property type="term" value="P:methylation"/>
    <property type="evidence" value="ECO:0007669"/>
    <property type="project" value="UniProtKB-KW"/>
</dbReference>
<evidence type="ECO:0000256" key="2">
    <source>
        <dbReference type="ARBA" id="ARBA00022603"/>
    </source>
</evidence>
<accession>A0AAJ4JZ09</accession>
<evidence type="ECO:0000256" key="3">
    <source>
        <dbReference type="ARBA" id="ARBA00022679"/>
    </source>
</evidence>
<sequence>MNLSKLLNNNVEIINDDFETVCEYAQKGDFIFFDPPYDLLKM</sequence>
<dbReference type="InterPro" id="IPR029063">
    <property type="entry name" value="SAM-dependent_MTases_sf"/>
</dbReference>
<keyword evidence="2" id="KW-0489">Methyltransferase</keyword>
<dbReference type="RefSeq" id="WP_147077456.1">
    <property type="nucleotide sequence ID" value="NZ_CP013197.1"/>
</dbReference>
<evidence type="ECO:0000256" key="1">
    <source>
        <dbReference type="ARBA" id="ARBA00011900"/>
    </source>
</evidence>
<dbReference type="GO" id="GO:0009007">
    <property type="term" value="F:site-specific DNA-methyltransferase (adenine-specific) activity"/>
    <property type="evidence" value="ECO:0007669"/>
    <property type="project" value="UniProtKB-EC"/>
</dbReference>
<protein>
    <recommendedName>
        <fullName evidence="1">site-specific DNA-methyltransferase (adenine-specific)</fullName>
        <ecNumber evidence="1">2.1.1.72</ecNumber>
    </recommendedName>
</protein>
<evidence type="ECO:0000256" key="5">
    <source>
        <dbReference type="ARBA" id="ARBA00047942"/>
    </source>
</evidence>
<dbReference type="Pfam" id="PF02086">
    <property type="entry name" value="MethyltransfD12"/>
    <property type="match status" value="1"/>
</dbReference>
<dbReference type="InterPro" id="IPR002052">
    <property type="entry name" value="DNA_methylase_N6_adenine_CS"/>
</dbReference>
<dbReference type="SUPFAM" id="SSF53335">
    <property type="entry name" value="S-adenosyl-L-methionine-dependent methyltransferases"/>
    <property type="match status" value="1"/>
</dbReference>
<organism evidence="6 7">
    <name type="scientific">Spiroplasma citri</name>
    <dbReference type="NCBI Taxonomy" id="2133"/>
    <lineage>
        <taxon>Bacteria</taxon>
        <taxon>Bacillati</taxon>
        <taxon>Mycoplasmatota</taxon>
        <taxon>Mollicutes</taxon>
        <taxon>Entomoplasmatales</taxon>
        <taxon>Spiroplasmataceae</taxon>
        <taxon>Spiroplasma</taxon>
    </lineage>
</organism>